<sequence>MGRVLHSISVMRKHT</sequence>
<reference evidence="1" key="1">
    <citation type="submission" date="2014-11" db="EMBL/GenBank/DDBJ databases">
        <authorList>
            <person name="Amaro Gonzalez C."/>
        </authorList>
    </citation>
    <scope>NUCLEOTIDE SEQUENCE</scope>
</reference>
<evidence type="ECO:0000313" key="1">
    <source>
        <dbReference type="EMBL" id="JAH29119.1"/>
    </source>
</evidence>
<dbReference type="EMBL" id="GBXM01079458">
    <property type="protein sequence ID" value="JAH29119.1"/>
    <property type="molecule type" value="Transcribed_RNA"/>
</dbReference>
<reference evidence="1" key="2">
    <citation type="journal article" date="2015" name="Fish Shellfish Immunol.">
        <title>Early steps in the European eel (Anguilla anguilla)-Vibrio vulnificus interaction in the gills: Role of the RtxA13 toxin.</title>
        <authorList>
            <person name="Callol A."/>
            <person name="Pajuelo D."/>
            <person name="Ebbesson L."/>
            <person name="Teles M."/>
            <person name="MacKenzie S."/>
            <person name="Amaro C."/>
        </authorList>
    </citation>
    <scope>NUCLEOTIDE SEQUENCE</scope>
</reference>
<organism evidence="1">
    <name type="scientific">Anguilla anguilla</name>
    <name type="common">European freshwater eel</name>
    <name type="synonym">Muraena anguilla</name>
    <dbReference type="NCBI Taxonomy" id="7936"/>
    <lineage>
        <taxon>Eukaryota</taxon>
        <taxon>Metazoa</taxon>
        <taxon>Chordata</taxon>
        <taxon>Craniata</taxon>
        <taxon>Vertebrata</taxon>
        <taxon>Euteleostomi</taxon>
        <taxon>Actinopterygii</taxon>
        <taxon>Neopterygii</taxon>
        <taxon>Teleostei</taxon>
        <taxon>Anguilliformes</taxon>
        <taxon>Anguillidae</taxon>
        <taxon>Anguilla</taxon>
    </lineage>
</organism>
<protein>
    <submittedName>
        <fullName evidence="1">Uncharacterized protein</fullName>
    </submittedName>
</protein>
<accession>A0A0E9RJ31</accession>
<proteinExistence type="predicted"/>
<name>A0A0E9RJ31_ANGAN</name>